<dbReference type="Proteomes" id="UP000814128">
    <property type="component" value="Unassembled WGS sequence"/>
</dbReference>
<reference evidence="1" key="2">
    <citation type="journal article" date="2022" name="New Phytol.">
        <title>Evolutionary transition to the ectomycorrhizal habit in the genomes of a hyperdiverse lineage of mushroom-forming fungi.</title>
        <authorList>
            <person name="Looney B."/>
            <person name="Miyauchi S."/>
            <person name="Morin E."/>
            <person name="Drula E."/>
            <person name="Courty P.E."/>
            <person name="Kohler A."/>
            <person name="Kuo A."/>
            <person name="LaButti K."/>
            <person name="Pangilinan J."/>
            <person name="Lipzen A."/>
            <person name="Riley R."/>
            <person name="Andreopoulos W."/>
            <person name="He G."/>
            <person name="Johnson J."/>
            <person name="Nolan M."/>
            <person name="Tritt A."/>
            <person name="Barry K.W."/>
            <person name="Grigoriev I.V."/>
            <person name="Nagy L.G."/>
            <person name="Hibbett D."/>
            <person name="Henrissat B."/>
            <person name="Matheny P.B."/>
            <person name="Labbe J."/>
            <person name="Martin F.M."/>
        </authorList>
    </citation>
    <scope>NUCLEOTIDE SEQUENCE</scope>
    <source>
        <strain evidence="1">EC-137</strain>
    </source>
</reference>
<sequence>PTMPPIRILIVNPNTTASMTELLRPLVERVLASLPSTTCDFFTAPVAPSGTLDPGALPSINSPDDAILSAKYCFPFLESTLPSYDGILVACYSEHPLVRMFGELLARTEKQDGRRRYVIGIFEASVLASLTLLAQIPGTPDSTFAIVSTGAVWGSALSSAVQSFTGGAARFASCETTGLSASELHSMPPEAVRQAMVDATARLMENRTVKVICLGCAGMAGLEAAVREGAARVLGERKGGEVRVVDGVVAGVSWLVAACSAGF</sequence>
<proteinExistence type="predicted"/>
<keyword evidence="2" id="KW-1185">Reference proteome</keyword>
<protein>
    <submittedName>
        <fullName evidence="1">Asp/Glu/hydantoin racemase</fullName>
    </submittedName>
</protein>
<organism evidence="1 2">
    <name type="scientific">Vararia minispora EC-137</name>
    <dbReference type="NCBI Taxonomy" id="1314806"/>
    <lineage>
        <taxon>Eukaryota</taxon>
        <taxon>Fungi</taxon>
        <taxon>Dikarya</taxon>
        <taxon>Basidiomycota</taxon>
        <taxon>Agaricomycotina</taxon>
        <taxon>Agaricomycetes</taxon>
        <taxon>Russulales</taxon>
        <taxon>Lachnocladiaceae</taxon>
        <taxon>Vararia</taxon>
    </lineage>
</organism>
<dbReference type="EMBL" id="MU273661">
    <property type="protein sequence ID" value="KAI0029696.1"/>
    <property type="molecule type" value="Genomic_DNA"/>
</dbReference>
<comment type="caution">
    <text evidence="1">The sequence shown here is derived from an EMBL/GenBank/DDBJ whole genome shotgun (WGS) entry which is preliminary data.</text>
</comment>
<gene>
    <name evidence="1" type="ORF">K488DRAFT_55820</name>
</gene>
<name>A0ACB8QD15_9AGAM</name>
<evidence type="ECO:0000313" key="1">
    <source>
        <dbReference type="EMBL" id="KAI0029696.1"/>
    </source>
</evidence>
<reference evidence="1" key="1">
    <citation type="submission" date="2021-02" db="EMBL/GenBank/DDBJ databases">
        <authorList>
            <consortium name="DOE Joint Genome Institute"/>
            <person name="Ahrendt S."/>
            <person name="Looney B.P."/>
            <person name="Miyauchi S."/>
            <person name="Morin E."/>
            <person name="Drula E."/>
            <person name="Courty P.E."/>
            <person name="Chicoki N."/>
            <person name="Fauchery L."/>
            <person name="Kohler A."/>
            <person name="Kuo A."/>
            <person name="Labutti K."/>
            <person name="Pangilinan J."/>
            <person name="Lipzen A."/>
            <person name="Riley R."/>
            <person name="Andreopoulos W."/>
            <person name="He G."/>
            <person name="Johnson J."/>
            <person name="Barry K.W."/>
            <person name="Grigoriev I.V."/>
            <person name="Nagy L."/>
            <person name="Hibbett D."/>
            <person name="Henrissat B."/>
            <person name="Matheny P.B."/>
            <person name="Labbe J."/>
            <person name="Martin F."/>
        </authorList>
    </citation>
    <scope>NUCLEOTIDE SEQUENCE</scope>
    <source>
        <strain evidence="1">EC-137</strain>
    </source>
</reference>
<accession>A0ACB8QD15</accession>
<feature type="non-terminal residue" evidence="1">
    <location>
        <position position="1"/>
    </location>
</feature>
<evidence type="ECO:0000313" key="2">
    <source>
        <dbReference type="Proteomes" id="UP000814128"/>
    </source>
</evidence>